<dbReference type="NCBIfam" id="NF037936">
    <property type="entry name" value="holdfast_HfaD"/>
    <property type="match status" value="1"/>
</dbReference>
<evidence type="ECO:0000313" key="3">
    <source>
        <dbReference type="Proteomes" id="UP001159387"/>
    </source>
</evidence>
<evidence type="ECO:0000256" key="1">
    <source>
        <dbReference type="SAM" id="SignalP"/>
    </source>
</evidence>
<sequence>MDRLALIRLAGMIAATATCAAAATEAAAQDPGEGIVLNEQLQLGDVFAGQTLVVVDADDQVTVSTSAVGNSLSGAVETGHIEVRSTQTLQGDVRAANDLTLGGDTEGYVTATTQANGNYIAGGAYGGDLTLDSTQSVGDVRIEAISNLPGGTARLIGGAGIETAAAANVAALAARDGHIDGTLRQDSAAVVFSSNYGAVQYAPGATTFSSQALGNVVSYNGTAPASQDLRLEQRNTGPLVQAGTSANAGNSWDLAGRARAGGNQGVFANQGGSSVVEARQDNSARVWAESIVTSYDFGRATSHAQASGNTLAVGNEDIYVRIDNAQFNSGGVQADASFAGAYGYDAYVGADAVGNSVTGFACAECGATLEAQNSQTNQGDVSATARTVIGGDGRAVITGANATGNAASFYVTRPSH</sequence>
<dbReference type="Proteomes" id="UP001159387">
    <property type="component" value="Unassembled WGS sequence"/>
</dbReference>
<organism evidence="2 3">
    <name type="scientific">Chrysosporum bergii ANA360D</name>
    <dbReference type="NCBI Taxonomy" id="617107"/>
    <lineage>
        <taxon>Bacteria</taxon>
        <taxon>Bacillati</taxon>
        <taxon>Cyanobacteriota</taxon>
        <taxon>Cyanophyceae</taxon>
        <taxon>Nostocales</taxon>
        <taxon>Nodulariaceae</taxon>
        <taxon>Chrysosporum</taxon>
    </lineage>
</organism>
<feature type="chain" id="PRO_5041465782" evidence="1">
    <location>
        <begin position="23"/>
        <end position="416"/>
    </location>
</feature>
<dbReference type="EMBL" id="JANQDH010000096">
    <property type="protein sequence ID" value="MDH6061648.1"/>
    <property type="molecule type" value="Genomic_DNA"/>
</dbReference>
<accession>A0AA43KD78</accession>
<dbReference type="InterPro" id="IPR049860">
    <property type="entry name" value="Holdfast_HfaD"/>
</dbReference>
<proteinExistence type="predicted"/>
<name>A0AA43KD78_9CYAN</name>
<keyword evidence="1" id="KW-0732">Signal</keyword>
<evidence type="ECO:0000313" key="2">
    <source>
        <dbReference type="EMBL" id="MDH6061648.1"/>
    </source>
</evidence>
<protein>
    <submittedName>
        <fullName evidence="2">Holdfast anchor protein HfaD</fullName>
    </submittedName>
</protein>
<dbReference type="AlphaFoldDB" id="A0AA43KD78"/>
<comment type="caution">
    <text evidence="2">The sequence shown here is derived from an EMBL/GenBank/DDBJ whole genome shotgun (WGS) entry which is preliminary data.</text>
</comment>
<feature type="signal peptide" evidence="1">
    <location>
        <begin position="1"/>
        <end position="22"/>
    </location>
</feature>
<keyword evidence="3" id="KW-1185">Reference proteome</keyword>
<gene>
    <name evidence="2" type="primary">hfaD</name>
    <name evidence="2" type="ORF">NWP17_14605</name>
</gene>
<reference evidence="2 3" key="1">
    <citation type="journal article" date="2023" name="J. Phycol.">
        <title>Chrysosporum ovalisporum is synonymous with the true-branching cyanobacterium Umezakia natans (Nostocales/Aphanizomenonaceae).</title>
        <authorList>
            <person name="McGregor G.B."/>
            <person name="Sendall B.C."/>
            <person name="Niiyama Y."/>
            <person name="Tuji A."/>
            <person name="Willis A."/>
        </authorList>
    </citation>
    <scope>NUCLEOTIDE SEQUENCE [LARGE SCALE GENOMIC DNA]</scope>
    <source>
        <strain evidence="2 3">ANA360D</strain>
    </source>
</reference>